<dbReference type="InterPro" id="IPR001296">
    <property type="entry name" value="Glyco_trans_1"/>
</dbReference>
<dbReference type="Proteomes" id="UP000216101">
    <property type="component" value="Unassembled WGS sequence"/>
</dbReference>
<comment type="caution">
    <text evidence="14">The sequence shown here is derived from an EMBL/GenBank/DDBJ whole genome shotgun (WGS) entry which is preliminary data.</text>
</comment>
<dbReference type="CDD" id="cd03791">
    <property type="entry name" value="GT5_Glycogen_synthase_DULL1-like"/>
    <property type="match status" value="1"/>
</dbReference>
<gene>
    <name evidence="11" type="primary">glgA</name>
    <name evidence="14" type="ORF">CBP51_18525</name>
</gene>
<dbReference type="PANTHER" id="PTHR45825:SF11">
    <property type="entry name" value="ALPHA AMYLASE DOMAIN-CONTAINING PROTEIN"/>
    <property type="match status" value="1"/>
</dbReference>
<dbReference type="RefSeq" id="WP_094986041.1">
    <property type="nucleotide sequence ID" value="NZ_NHNI01000002.1"/>
</dbReference>
<dbReference type="Gene3D" id="3.40.50.2000">
    <property type="entry name" value="Glycogen Phosphorylase B"/>
    <property type="match status" value="2"/>
</dbReference>
<evidence type="ECO:0000256" key="8">
    <source>
        <dbReference type="ARBA" id="ARBA00022679"/>
    </source>
</evidence>
<reference evidence="15" key="1">
    <citation type="submission" date="2017-05" db="EMBL/GenBank/DDBJ databases">
        <authorList>
            <person name="Barney B.M."/>
        </authorList>
    </citation>
    <scope>NUCLEOTIDE SEQUENCE [LARGE SCALE GENOMIC DNA]</scope>
    <source>
        <strain evidence="15">PSBB022</strain>
    </source>
</reference>
<comment type="catalytic activity">
    <reaction evidence="1 11">
        <text>[(1-&gt;4)-alpha-D-glucosyl](n) + ADP-alpha-D-glucose = [(1-&gt;4)-alpha-D-glucosyl](n+1) + ADP + H(+)</text>
        <dbReference type="Rhea" id="RHEA:18189"/>
        <dbReference type="Rhea" id="RHEA-COMP:9584"/>
        <dbReference type="Rhea" id="RHEA-COMP:9587"/>
        <dbReference type="ChEBI" id="CHEBI:15378"/>
        <dbReference type="ChEBI" id="CHEBI:15444"/>
        <dbReference type="ChEBI" id="CHEBI:57498"/>
        <dbReference type="ChEBI" id="CHEBI:456216"/>
        <dbReference type="EC" id="2.4.1.21"/>
    </reaction>
</comment>
<comment type="pathway">
    <text evidence="3 11">Glycan biosynthesis; glycogen biosynthesis.</text>
</comment>
<dbReference type="Pfam" id="PF08323">
    <property type="entry name" value="Glyco_transf_5"/>
    <property type="match status" value="1"/>
</dbReference>
<keyword evidence="9 11" id="KW-0320">Glycogen biosynthesis</keyword>
<dbReference type="UniPathway" id="UPA00164"/>
<evidence type="ECO:0000256" key="10">
    <source>
        <dbReference type="ARBA" id="ARBA00031722"/>
    </source>
</evidence>
<evidence type="ECO:0000256" key="5">
    <source>
        <dbReference type="ARBA" id="ARBA00012588"/>
    </source>
</evidence>
<dbReference type="SUPFAM" id="SSF53756">
    <property type="entry name" value="UDP-Glycosyltransferase/glycogen phosphorylase"/>
    <property type="match status" value="1"/>
</dbReference>
<evidence type="ECO:0000256" key="11">
    <source>
        <dbReference type="HAMAP-Rule" id="MF_00484"/>
    </source>
</evidence>
<evidence type="ECO:0000256" key="1">
    <source>
        <dbReference type="ARBA" id="ARBA00001478"/>
    </source>
</evidence>
<evidence type="ECO:0000256" key="6">
    <source>
        <dbReference type="ARBA" id="ARBA00019935"/>
    </source>
</evidence>
<evidence type="ECO:0000259" key="13">
    <source>
        <dbReference type="Pfam" id="PF08323"/>
    </source>
</evidence>
<dbReference type="InterPro" id="IPR013534">
    <property type="entry name" value="Starch_synth_cat_dom"/>
</dbReference>
<evidence type="ECO:0000256" key="2">
    <source>
        <dbReference type="ARBA" id="ARBA00002764"/>
    </source>
</evidence>
<keyword evidence="7 11" id="KW-0328">Glycosyltransferase</keyword>
<dbReference type="EC" id="2.4.1.21" evidence="5 11"/>
<proteinExistence type="inferred from homology"/>
<dbReference type="InterPro" id="IPR011835">
    <property type="entry name" value="GS/SS"/>
</dbReference>
<sequence>MQKILFATSEVHPLIKTGGLADVAASLPRALLKLGHDVKIILPAYASVMQKLTTGVKEVAQLHVDGRILSIKQTRLPGSRVTVLLVDIPEFSARDGNPYCGQDGTDWFDNHKRFYLFAKAAELIALDQAQLEWRPTIVHCNDWQTGLIPALLSLHPERPATVFTIHNLAYRGLFPYQAFEELQLPSGFWHHERIEFYGQMSFMKGGLAFADFITTVSPSYANEIQQPEFGCGLDGLMRYRSDSLAGILNGIDMDEWNPGSDAHISVNFNRRTLGNKVKNKLALQEELGLTLDERLPLLGFVGRLVDQKGIDLILAQMPQLLSTPCQLVILGSGFPHYEAALTEIANTHPGRVSVTIGYNESFAHRIEASSDIFLMPSLFEPCGLNQLYSLRYGTLPVVHAVGGLRDTVFEQQGEAVDEHANGFVFEHPTPELLFAAIERALATYEHPARWKQLQLNAMSKDFSWDLSAQQYVAIYDKLA</sequence>
<evidence type="ECO:0000256" key="7">
    <source>
        <dbReference type="ARBA" id="ARBA00022676"/>
    </source>
</evidence>
<dbReference type="EMBL" id="NHNI01000002">
    <property type="protein sequence ID" value="OZY85129.1"/>
    <property type="molecule type" value="Genomic_DNA"/>
</dbReference>
<comment type="similarity">
    <text evidence="4 11">Belongs to the glycosyltransferase 1 family. Bacterial/plant glycogen synthase subfamily.</text>
</comment>
<dbReference type="GO" id="GO:0005978">
    <property type="term" value="P:glycogen biosynthetic process"/>
    <property type="evidence" value="ECO:0007669"/>
    <property type="project" value="UniProtKB-UniRule"/>
</dbReference>
<evidence type="ECO:0000259" key="12">
    <source>
        <dbReference type="Pfam" id="PF00534"/>
    </source>
</evidence>
<keyword evidence="8 11" id="KW-0808">Transferase</keyword>
<dbReference type="NCBIfam" id="TIGR02095">
    <property type="entry name" value="glgA"/>
    <property type="match status" value="1"/>
</dbReference>
<evidence type="ECO:0000256" key="4">
    <source>
        <dbReference type="ARBA" id="ARBA00010281"/>
    </source>
</evidence>
<dbReference type="HAMAP" id="MF_00484">
    <property type="entry name" value="Glycogen_synth"/>
    <property type="match status" value="1"/>
</dbReference>
<dbReference type="AlphaFoldDB" id="A0A266Q718"/>
<feature type="binding site" evidence="11">
    <location>
        <position position="16"/>
    </location>
    <ligand>
        <name>ADP-alpha-D-glucose</name>
        <dbReference type="ChEBI" id="CHEBI:57498"/>
    </ligand>
</feature>
<feature type="domain" description="Starch synthase catalytic" evidence="13">
    <location>
        <begin position="3"/>
        <end position="238"/>
    </location>
</feature>
<evidence type="ECO:0000313" key="15">
    <source>
        <dbReference type="Proteomes" id="UP000216101"/>
    </source>
</evidence>
<dbReference type="PANTHER" id="PTHR45825">
    <property type="entry name" value="GRANULE-BOUND STARCH SYNTHASE 1, CHLOROPLASTIC/AMYLOPLASTIC"/>
    <property type="match status" value="1"/>
</dbReference>
<dbReference type="Pfam" id="PF00534">
    <property type="entry name" value="Glycos_transf_1"/>
    <property type="match status" value="1"/>
</dbReference>
<evidence type="ECO:0000313" key="14">
    <source>
        <dbReference type="EMBL" id="OZY85129.1"/>
    </source>
</evidence>
<keyword evidence="15" id="KW-1185">Reference proteome</keyword>
<accession>A0A266Q718</accession>
<dbReference type="NCBIfam" id="NF001899">
    <property type="entry name" value="PRK00654.1-2"/>
    <property type="match status" value="1"/>
</dbReference>
<comment type="function">
    <text evidence="2 11">Synthesizes alpha-1,4-glucan chains using ADP-glucose.</text>
</comment>
<evidence type="ECO:0000256" key="3">
    <source>
        <dbReference type="ARBA" id="ARBA00004964"/>
    </source>
</evidence>
<name>A0A266Q718_9GAMM</name>
<protein>
    <recommendedName>
        <fullName evidence="6 11">Glycogen synthase</fullName>
        <ecNumber evidence="5 11">2.4.1.21</ecNumber>
    </recommendedName>
    <alternativeName>
        <fullName evidence="10 11">Starch [bacterial glycogen] synthase</fullName>
    </alternativeName>
</protein>
<evidence type="ECO:0000256" key="9">
    <source>
        <dbReference type="ARBA" id="ARBA00023056"/>
    </source>
</evidence>
<organism evidence="14 15">
    <name type="scientific">Cellvibrio mixtus</name>
    <dbReference type="NCBI Taxonomy" id="39650"/>
    <lineage>
        <taxon>Bacteria</taxon>
        <taxon>Pseudomonadati</taxon>
        <taxon>Pseudomonadota</taxon>
        <taxon>Gammaproteobacteria</taxon>
        <taxon>Cellvibrionales</taxon>
        <taxon>Cellvibrionaceae</taxon>
        <taxon>Cellvibrio</taxon>
    </lineage>
</organism>
<dbReference type="GO" id="GO:0009011">
    <property type="term" value="F:alpha-1,4-glucan glucosyltransferase (ADP-glucose donor) activity"/>
    <property type="evidence" value="ECO:0007669"/>
    <property type="project" value="UniProtKB-UniRule"/>
</dbReference>
<dbReference type="GO" id="GO:0004373">
    <property type="term" value="F:alpha-1,4-glucan glucosyltransferase (UDP-glucose donor) activity"/>
    <property type="evidence" value="ECO:0007669"/>
    <property type="project" value="InterPro"/>
</dbReference>
<feature type="domain" description="Glycosyl transferase family 1" evidence="12">
    <location>
        <begin position="291"/>
        <end position="452"/>
    </location>
</feature>